<dbReference type="SUPFAM" id="SSF47384">
    <property type="entry name" value="Homodimeric domain of signal transducing histidine kinase"/>
    <property type="match status" value="1"/>
</dbReference>
<protein>
    <recommendedName>
        <fullName evidence="2">histidine kinase</fullName>
        <ecNumber evidence="2">2.7.13.3</ecNumber>
    </recommendedName>
</protein>
<evidence type="ECO:0000256" key="8">
    <source>
        <dbReference type="ARBA" id="ARBA00023012"/>
    </source>
</evidence>
<evidence type="ECO:0000313" key="11">
    <source>
        <dbReference type="Proteomes" id="UP000494183"/>
    </source>
</evidence>
<dbReference type="InterPro" id="IPR003594">
    <property type="entry name" value="HATPase_dom"/>
</dbReference>
<dbReference type="InterPro" id="IPR050351">
    <property type="entry name" value="BphY/WalK/GraS-like"/>
</dbReference>
<keyword evidence="11" id="KW-1185">Reference proteome</keyword>
<keyword evidence="4 10" id="KW-0808">Transferase</keyword>
<keyword evidence="8" id="KW-0902">Two-component regulatory system</keyword>
<keyword evidence="6 10" id="KW-0418">Kinase</keyword>
<dbReference type="SMART" id="SM00388">
    <property type="entry name" value="HisKA"/>
    <property type="match status" value="1"/>
</dbReference>
<dbReference type="PANTHER" id="PTHR42878:SF7">
    <property type="entry name" value="SENSOR HISTIDINE KINASE GLRK"/>
    <property type="match status" value="1"/>
</dbReference>
<dbReference type="SUPFAM" id="SSF55874">
    <property type="entry name" value="ATPase domain of HSP90 chaperone/DNA topoisomerase II/histidine kinase"/>
    <property type="match status" value="1"/>
</dbReference>
<accession>A0A6S7FCD6</accession>
<dbReference type="SMART" id="SM00387">
    <property type="entry name" value="HATPase_c"/>
    <property type="match status" value="1"/>
</dbReference>
<dbReference type="CDD" id="cd00082">
    <property type="entry name" value="HisKA"/>
    <property type="match status" value="1"/>
</dbReference>
<dbReference type="PROSITE" id="PS50109">
    <property type="entry name" value="HIS_KIN"/>
    <property type="match status" value="1"/>
</dbReference>
<keyword evidence="3" id="KW-0597">Phosphoprotein</keyword>
<dbReference type="AlphaFoldDB" id="A0A6S7FCD6"/>
<gene>
    <name evidence="10" type="primary">sasA_8</name>
    <name evidence="10" type="ORF">LMG6000_03445</name>
</gene>
<organism evidence="10 11">
    <name type="scientific">Achromobacter insolitus</name>
    <dbReference type="NCBI Taxonomy" id="217204"/>
    <lineage>
        <taxon>Bacteria</taxon>
        <taxon>Pseudomonadati</taxon>
        <taxon>Pseudomonadota</taxon>
        <taxon>Betaproteobacteria</taxon>
        <taxon>Burkholderiales</taxon>
        <taxon>Alcaligenaceae</taxon>
        <taxon>Achromobacter</taxon>
    </lineage>
</organism>
<dbReference type="InterPro" id="IPR036097">
    <property type="entry name" value="HisK_dim/P_sf"/>
</dbReference>
<evidence type="ECO:0000256" key="3">
    <source>
        <dbReference type="ARBA" id="ARBA00022553"/>
    </source>
</evidence>
<dbReference type="InterPro" id="IPR004358">
    <property type="entry name" value="Sig_transdc_His_kin-like_C"/>
</dbReference>
<evidence type="ECO:0000256" key="2">
    <source>
        <dbReference type="ARBA" id="ARBA00012438"/>
    </source>
</evidence>
<dbReference type="InterPro" id="IPR036890">
    <property type="entry name" value="HATPase_C_sf"/>
</dbReference>
<keyword evidence="7" id="KW-0067">ATP-binding</keyword>
<sequence>MDLSDFIDAHLDELVGDWEQYARELSVDTADLSGAELRNSGRNLLVKIAANMRVDQSPEQQRGKSLGVESGLADGFDQVSIEHANRRFAQGFGLNDVVAEFRALRASVLRQWEKNSATGPGGFQQMIRFNEAIDQGLTESVRQYALRAQRVRDLFSGVLAHDLRSPLGVVLNSAEILLCDKSLSPAGIKATAYMQRSALRMKRMIDDLLVFSGSRLGAPLPLELTRQDMGRICQNVIEEINVLFPHVSVRLNHEGETAGTWDAGRIGQLFFNLLSNAARYGKGGIDLIVTGQAEGVEVVVANTGNPIPRSAFPTLFDPLTRVLAIPNEGGMAAGIGLGLYICRSIVMAHHGAIEVESDDFGTAFTVRLPLNSGAAGASPPPGV</sequence>
<dbReference type="PANTHER" id="PTHR42878">
    <property type="entry name" value="TWO-COMPONENT HISTIDINE KINASE"/>
    <property type="match status" value="1"/>
</dbReference>
<reference evidence="10 11" key="1">
    <citation type="submission" date="2020-04" db="EMBL/GenBank/DDBJ databases">
        <authorList>
            <person name="De Canck E."/>
        </authorList>
    </citation>
    <scope>NUCLEOTIDE SEQUENCE [LARGE SCALE GENOMIC DNA]</scope>
    <source>
        <strain evidence="10 11">LMG 6000</strain>
    </source>
</reference>
<evidence type="ECO:0000256" key="7">
    <source>
        <dbReference type="ARBA" id="ARBA00022840"/>
    </source>
</evidence>
<dbReference type="Pfam" id="PF02518">
    <property type="entry name" value="HATPase_c"/>
    <property type="match status" value="1"/>
</dbReference>
<dbReference type="GO" id="GO:0030295">
    <property type="term" value="F:protein kinase activator activity"/>
    <property type="evidence" value="ECO:0007669"/>
    <property type="project" value="TreeGrafter"/>
</dbReference>
<dbReference type="Gene3D" id="3.30.565.10">
    <property type="entry name" value="Histidine kinase-like ATPase, C-terminal domain"/>
    <property type="match status" value="1"/>
</dbReference>
<dbReference type="EC" id="2.7.13.3" evidence="2"/>
<feature type="domain" description="Histidine kinase" evidence="9">
    <location>
        <begin position="158"/>
        <end position="372"/>
    </location>
</feature>
<dbReference type="GO" id="GO:0005524">
    <property type="term" value="F:ATP binding"/>
    <property type="evidence" value="ECO:0007669"/>
    <property type="project" value="UniProtKB-KW"/>
</dbReference>
<evidence type="ECO:0000313" key="10">
    <source>
        <dbReference type="EMBL" id="CAB3933849.1"/>
    </source>
</evidence>
<dbReference type="GO" id="GO:0000156">
    <property type="term" value="F:phosphorelay response regulator activity"/>
    <property type="evidence" value="ECO:0007669"/>
    <property type="project" value="TreeGrafter"/>
</dbReference>
<evidence type="ECO:0000256" key="4">
    <source>
        <dbReference type="ARBA" id="ARBA00022679"/>
    </source>
</evidence>
<dbReference type="GO" id="GO:0007234">
    <property type="term" value="P:osmosensory signaling via phosphorelay pathway"/>
    <property type="evidence" value="ECO:0007669"/>
    <property type="project" value="TreeGrafter"/>
</dbReference>
<dbReference type="PRINTS" id="PR00344">
    <property type="entry name" value="BCTRLSENSOR"/>
</dbReference>
<name>A0A6S7FCD6_9BURK</name>
<proteinExistence type="predicted"/>
<evidence type="ECO:0000259" key="9">
    <source>
        <dbReference type="PROSITE" id="PS50109"/>
    </source>
</evidence>
<dbReference type="Gene3D" id="1.10.287.130">
    <property type="match status" value="1"/>
</dbReference>
<dbReference type="Proteomes" id="UP000494183">
    <property type="component" value="Unassembled WGS sequence"/>
</dbReference>
<dbReference type="InterPro" id="IPR005467">
    <property type="entry name" value="His_kinase_dom"/>
</dbReference>
<dbReference type="InterPro" id="IPR003661">
    <property type="entry name" value="HisK_dim/P_dom"/>
</dbReference>
<evidence type="ECO:0000256" key="6">
    <source>
        <dbReference type="ARBA" id="ARBA00022777"/>
    </source>
</evidence>
<comment type="catalytic activity">
    <reaction evidence="1">
        <text>ATP + protein L-histidine = ADP + protein N-phospho-L-histidine.</text>
        <dbReference type="EC" id="2.7.13.3"/>
    </reaction>
</comment>
<evidence type="ECO:0000256" key="1">
    <source>
        <dbReference type="ARBA" id="ARBA00000085"/>
    </source>
</evidence>
<dbReference type="GO" id="GO:0000155">
    <property type="term" value="F:phosphorelay sensor kinase activity"/>
    <property type="evidence" value="ECO:0007669"/>
    <property type="project" value="InterPro"/>
</dbReference>
<keyword evidence="5" id="KW-0547">Nucleotide-binding</keyword>
<dbReference type="RefSeq" id="WP_175201373.1">
    <property type="nucleotide sequence ID" value="NZ_CADILH010000005.1"/>
</dbReference>
<evidence type="ECO:0000256" key="5">
    <source>
        <dbReference type="ARBA" id="ARBA00022741"/>
    </source>
</evidence>
<dbReference type="EMBL" id="CADILH010000005">
    <property type="protein sequence ID" value="CAB3933849.1"/>
    <property type="molecule type" value="Genomic_DNA"/>
</dbReference>
<dbReference type="Pfam" id="PF00512">
    <property type="entry name" value="HisKA"/>
    <property type="match status" value="1"/>
</dbReference>